<dbReference type="InterPro" id="IPR004675">
    <property type="entry name" value="AhpD_core"/>
</dbReference>
<dbReference type="InterPro" id="IPR029032">
    <property type="entry name" value="AhpD-like"/>
</dbReference>
<feature type="domain" description="Carboxymuconolactone decarboxylase-like" evidence="1">
    <location>
        <begin position="15"/>
        <end position="96"/>
    </location>
</feature>
<evidence type="ECO:0000259" key="1">
    <source>
        <dbReference type="Pfam" id="PF02627"/>
    </source>
</evidence>
<dbReference type="Proteomes" id="UP000297839">
    <property type="component" value="Unassembled WGS sequence"/>
</dbReference>
<dbReference type="SUPFAM" id="SSF69118">
    <property type="entry name" value="AhpD-like"/>
    <property type="match status" value="1"/>
</dbReference>
<dbReference type="InterPro" id="IPR003779">
    <property type="entry name" value="CMD-like"/>
</dbReference>
<organism evidence="2 3">
    <name type="scientific">Ramlibacter humi</name>
    <dbReference type="NCBI Taxonomy" id="2530451"/>
    <lineage>
        <taxon>Bacteria</taxon>
        <taxon>Pseudomonadati</taxon>
        <taxon>Pseudomonadota</taxon>
        <taxon>Betaproteobacteria</taxon>
        <taxon>Burkholderiales</taxon>
        <taxon>Comamonadaceae</taxon>
        <taxon>Ramlibacter</taxon>
    </lineage>
</organism>
<dbReference type="EMBL" id="SMLK01000003">
    <property type="protein sequence ID" value="TFZ01993.1"/>
    <property type="molecule type" value="Genomic_DNA"/>
</dbReference>
<sequence>MDHASPRLEHTRLAPDAFRAMLGVSETVKKSSLGKQLLALVDSRVSQLNGCAYCLDMHTRELAAAGETLQRIACLAAWEETSLYTPRERAALKWAESLTLLRETQAPQERFDALRDHFSDQEIAELSFAIAQINAWNRLGVGMRLPVGPRPIALKAA</sequence>
<dbReference type="NCBIfam" id="TIGR00778">
    <property type="entry name" value="ahpD_dom"/>
    <property type="match status" value="1"/>
</dbReference>
<evidence type="ECO:0000313" key="2">
    <source>
        <dbReference type="EMBL" id="TFZ01993.1"/>
    </source>
</evidence>
<proteinExistence type="predicted"/>
<reference evidence="2 3" key="1">
    <citation type="submission" date="2019-03" db="EMBL/GenBank/DDBJ databases">
        <title>Ramlibacter sp. 18x22-1, whole genome shotgun sequence.</title>
        <authorList>
            <person name="Zhang X."/>
            <person name="Feng G."/>
            <person name="Zhu H."/>
        </authorList>
    </citation>
    <scope>NUCLEOTIDE SEQUENCE [LARGE SCALE GENOMIC DNA]</scope>
    <source>
        <strain evidence="2 3">18x22-1</strain>
    </source>
</reference>
<dbReference type="PANTHER" id="PTHR34846">
    <property type="entry name" value="4-CARBOXYMUCONOLACTONE DECARBOXYLASE FAMILY PROTEIN (AFU_ORTHOLOGUE AFUA_6G11590)"/>
    <property type="match status" value="1"/>
</dbReference>
<dbReference type="RefSeq" id="WP_135250092.1">
    <property type="nucleotide sequence ID" value="NZ_SMLK01000003.1"/>
</dbReference>
<accession>A0A4Z0BRQ7</accession>
<comment type="caution">
    <text evidence="2">The sequence shown here is derived from an EMBL/GenBank/DDBJ whole genome shotgun (WGS) entry which is preliminary data.</text>
</comment>
<protein>
    <submittedName>
        <fullName evidence="2">Carboxymuconolactone decarboxylase family protein</fullName>
    </submittedName>
</protein>
<dbReference type="AlphaFoldDB" id="A0A4Z0BRQ7"/>
<dbReference type="PANTHER" id="PTHR34846:SF10">
    <property type="entry name" value="CYTOPLASMIC PROTEIN"/>
    <property type="match status" value="1"/>
</dbReference>
<name>A0A4Z0BRQ7_9BURK</name>
<dbReference type="GO" id="GO:0051920">
    <property type="term" value="F:peroxiredoxin activity"/>
    <property type="evidence" value="ECO:0007669"/>
    <property type="project" value="InterPro"/>
</dbReference>
<evidence type="ECO:0000313" key="3">
    <source>
        <dbReference type="Proteomes" id="UP000297839"/>
    </source>
</evidence>
<dbReference type="Pfam" id="PF02627">
    <property type="entry name" value="CMD"/>
    <property type="match status" value="1"/>
</dbReference>
<dbReference type="Gene3D" id="1.20.1290.10">
    <property type="entry name" value="AhpD-like"/>
    <property type="match status" value="1"/>
</dbReference>
<dbReference type="OrthoDB" id="9801997at2"/>
<gene>
    <name evidence="2" type="ORF">EZ216_12505</name>
</gene>
<keyword evidence="3" id="KW-1185">Reference proteome</keyword>